<sequence>MAVEEAGERASAAEARGARGARRPRDEYVFVGTPAGGRIRPETFLRPGALDPAALLVARIVRRSFYPALFVGLTIAWVTGTFTAETFDLLNSPGEYIAALLSPLVGIAIAIALRFLGIVLGFVLAFPLASSAWATGTAATSRLRRTFDRINVTSAYAAIRWTWAVQQEAAARAGSVGRQLVRVELVLRVLTPVSVVAFLVVATVTVSG</sequence>
<keyword evidence="1" id="KW-0472">Membrane</keyword>
<reference evidence="3" key="1">
    <citation type="journal article" date="2019" name="Int. J. Syst. Evol. Microbiol.">
        <title>The Global Catalogue of Microorganisms (GCM) 10K type strain sequencing project: providing services to taxonomists for standard genome sequencing and annotation.</title>
        <authorList>
            <consortium name="The Broad Institute Genomics Platform"/>
            <consortium name="The Broad Institute Genome Sequencing Center for Infectious Disease"/>
            <person name="Wu L."/>
            <person name="Ma J."/>
        </authorList>
    </citation>
    <scope>NUCLEOTIDE SEQUENCE [LARGE SCALE GENOMIC DNA]</scope>
    <source>
        <strain evidence="3">NBRC 108565</strain>
    </source>
</reference>
<feature type="transmembrane region" description="Helical" evidence="1">
    <location>
        <begin position="65"/>
        <end position="84"/>
    </location>
</feature>
<evidence type="ECO:0000313" key="3">
    <source>
        <dbReference type="Proteomes" id="UP001321475"/>
    </source>
</evidence>
<dbReference type="Proteomes" id="UP001321475">
    <property type="component" value="Chromosome"/>
</dbReference>
<accession>A0ABM8G115</accession>
<dbReference type="EMBL" id="AP027729">
    <property type="protein sequence ID" value="BDZ41763.1"/>
    <property type="molecule type" value="Genomic_DNA"/>
</dbReference>
<dbReference type="RefSeq" id="WP_286218856.1">
    <property type="nucleotide sequence ID" value="NZ_AP027729.1"/>
</dbReference>
<organism evidence="2 3">
    <name type="scientific">Paraoerskovia sediminicola</name>
    <dbReference type="NCBI Taxonomy" id="1138587"/>
    <lineage>
        <taxon>Bacteria</taxon>
        <taxon>Bacillati</taxon>
        <taxon>Actinomycetota</taxon>
        <taxon>Actinomycetes</taxon>
        <taxon>Micrococcales</taxon>
        <taxon>Cellulomonadaceae</taxon>
        <taxon>Paraoerskovia</taxon>
    </lineage>
</organism>
<evidence type="ECO:0000256" key="1">
    <source>
        <dbReference type="SAM" id="Phobius"/>
    </source>
</evidence>
<gene>
    <name evidence="2" type="ORF">GCM10025865_10620</name>
</gene>
<evidence type="ECO:0000313" key="2">
    <source>
        <dbReference type="EMBL" id="BDZ41763.1"/>
    </source>
</evidence>
<proteinExistence type="predicted"/>
<feature type="transmembrane region" description="Helical" evidence="1">
    <location>
        <begin position="185"/>
        <end position="206"/>
    </location>
</feature>
<name>A0ABM8G115_9CELL</name>
<keyword evidence="3" id="KW-1185">Reference proteome</keyword>
<keyword evidence="1" id="KW-1133">Transmembrane helix</keyword>
<evidence type="ECO:0008006" key="4">
    <source>
        <dbReference type="Google" id="ProtNLM"/>
    </source>
</evidence>
<keyword evidence="1" id="KW-0812">Transmembrane</keyword>
<protein>
    <recommendedName>
        <fullName evidence="4">ABC transmembrane type-1 domain-containing protein</fullName>
    </recommendedName>
</protein>
<feature type="transmembrane region" description="Helical" evidence="1">
    <location>
        <begin position="96"/>
        <end position="126"/>
    </location>
</feature>